<comment type="caution">
    <text evidence="7">The sequence shown here is derived from an EMBL/GenBank/DDBJ whole genome shotgun (WGS) entry which is preliminary data.</text>
</comment>
<dbReference type="GO" id="GO:0005524">
    <property type="term" value="F:ATP binding"/>
    <property type="evidence" value="ECO:0007669"/>
    <property type="project" value="UniProtKB-KW"/>
</dbReference>
<dbReference type="FunFam" id="3.40.50.300:FF:000006">
    <property type="entry name" value="DNA-binding transcriptional regulator NtrC"/>
    <property type="match status" value="1"/>
</dbReference>
<evidence type="ECO:0000313" key="7">
    <source>
        <dbReference type="EMBL" id="OFI36319.1"/>
    </source>
</evidence>
<dbReference type="InterPro" id="IPR027417">
    <property type="entry name" value="P-loop_NTPase"/>
</dbReference>
<keyword evidence="4" id="KW-0238">DNA-binding</keyword>
<dbReference type="InterPro" id="IPR002197">
    <property type="entry name" value="HTH_Fis"/>
</dbReference>
<evidence type="ECO:0000256" key="4">
    <source>
        <dbReference type="ARBA" id="ARBA00023125"/>
    </source>
</evidence>
<sequence>MNNELSVIRQRFNEGDIQVANMLPGAIRESWLRCADQTVRMSGKLEYSYVRPDKLEQLKYQNEELLTVSNRHVEQLYRAVAGAGWSVLLTDKNCNALQVRQANRLSNARIASAFRDGVMLNEENVGTTAMSCAVNTKQFTRVFGGEHYKEQHNTFHCAAAPVFDHMGRLCASLDITNEHSINDMAVFYMLETCARNIQKSLILNLSDTYVIEIIPSSGQFGDITNLLLAISPDGKMTGCNEAASTFISDQRRFFDTWFDGLFSSDIGIIQNRRAASGEPFYLTLHSGVTLASRVISTPSSPTTEDRGSEEVRPAPVIASVPNTTFGDEQLARSVERGARVLNRLPVMLYGESGVGKEVTARHLHDASQCQGKFISINCASIPENLIESELFGYQAGAFTGADKKGFKGRIAEADKGTLFLDEIGDMPLALQSRLLRVLETREVSPLGSSKEHKVDFQLICATNVNLEQAIEEGRFRQDLYFRLKGFAIPIKPLRERDDKLAIAQTILAADCQYKQQLSAEVSRFIECYNWPGNIRELRNVLLYADAIGDDSQTVQMDELPEEYQTCQSCVASTAIANTSTPADSGRLLDQASQDLINRVVEDCSGNMSLAAKKLGISRATLYRKLAKDRSGTALN</sequence>
<protein>
    <recommendedName>
        <fullName evidence="6">Sigma-54 factor interaction domain-containing protein</fullName>
    </recommendedName>
</protein>
<dbReference type="GO" id="GO:0006355">
    <property type="term" value="P:regulation of DNA-templated transcription"/>
    <property type="evidence" value="ECO:0007669"/>
    <property type="project" value="InterPro"/>
</dbReference>
<evidence type="ECO:0000313" key="8">
    <source>
        <dbReference type="Proteomes" id="UP000176037"/>
    </source>
</evidence>
<dbReference type="Gene3D" id="3.30.450.40">
    <property type="match status" value="1"/>
</dbReference>
<keyword evidence="8" id="KW-1185">Reference proteome</keyword>
<keyword evidence="1" id="KW-0547">Nucleotide-binding</keyword>
<dbReference type="OrthoDB" id="9804019at2"/>
<dbReference type="InterPro" id="IPR025944">
    <property type="entry name" value="Sigma_54_int_dom_CS"/>
</dbReference>
<reference evidence="7 8" key="1">
    <citation type="submission" date="2016-09" db="EMBL/GenBank/DDBJ databases">
        <title>Alteromonas lipolytica, a new species isolated from sea water.</title>
        <authorList>
            <person name="Wu Y.-H."/>
            <person name="Cheng H."/>
            <person name="Xu X.-W."/>
        </authorList>
    </citation>
    <scope>NUCLEOTIDE SEQUENCE [LARGE SCALE GENOMIC DNA]</scope>
    <source>
        <strain evidence="7 8">JW12</strain>
    </source>
</reference>
<dbReference type="CDD" id="cd00009">
    <property type="entry name" value="AAA"/>
    <property type="match status" value="1"/>
</dbReference>
<dbReference type="GO" id="GO:0043565">
    <property type="term" value="F:sequence-specific DNA binding"/>
    <property type="evidence" value="ECO:0007669"/>
    <property type="project" value="InterPro"/>
</dbReference>
<evidence type="ECO:0000259" key="6">
    <source>
        <dbReference type="PROSITE" id="PS50045"/>
    </source>
</evidence>
<dbReference type="RefSeq" id="WP_070174430.1">
    <property type="nucleotide sequence ID" value="NZ_BMJR01000004.1"/>
</dbReference>
<dbReference type="SMART" id="SM00382">
    <property type="entry name" value="AAA"/>
    <property type="match status" value="1"/>
</dbReference>
<dbReference type="Gene3D" id="1.10.8.60">
    <property type="match status" value="1"/>
</dbReference>
<dbReference type="InterPro" id="IPR025943">
    <property type="entry name" value="Sigma_54_int_dom_ATP-bd_2"/>
</dbReference>
<dbReference type="Gene3D" id="1.10.10.60">
    <property type="entry name" value="Homeodomain-like"/>
    <property type="match status" value="1"/>
</dbReference>
<dbReference type="EMBL" id="MJIC01000001">
    <property type="protein sequence ID" value="OFI36319.1"/>
    <property type="molecule type" value="Genomic_DNA"/>
</dbReference>
<dbReference type="InterPro" id="IPR009057">
    <property type="entry name" value="Homeodomain-like_sf"/>
</dbReference>
<name>A0A1E8FK43_9ALTE</name>
<keyword evidence="5" id="KW-0804">Transcription</keyword>
<dbReference type="InterPro" id="IPR058031">
    <property type="entry name" value="AAA_lid_NorR"/>
</dbReference>
<organism evidence="7 8">
    <name type="scientific">Alteromonas lipolytica</name>
    <dbReference type="NCBI Taxonomy" id="1856405"/>
    <lineage>
        <taxon>Bacteria</taxon>
        <taxon>Pseudomonadati</taxon>
        <taxon>Pseudomonadota</taxon>
        <taxon>Gammaproteobacteria</taxon>
        <taxon>Alteromonadales</taxon>
        <taxon>Alteromonadaceae</taxon>
        <taxon>Alteromonas/Salinimonas group</taxon>
        <taxon>Alteromonas</taxon>
    </lineage>
</organism>
<dbReference type="Pfam" id="PF02954">
    <property type="entry name" value="HTH_8"/>
    <property type="match status" value="1"/>
</dbReference>
<dbReference type="PROSITE" id="PS00676">
    <property type="entry name" value="SIGMA54_INTERACT_2"/>
    <property type="match status" value="1"/>
</dbReference>
<dbReference type="AlphaFoldDB" id="A0A1E8FK43"/>
<dbReference type="Pfam" id="PF25601">
    <property type="entry name" value="AAA_lid_14"/>
    <property type="match status" value="1"/>
</dbReference>
<dbReference type="PRINTS" id="PR01590">
    <property type="entry name" value="HTHFIS"/>
</dbReference>
<feature type="domain" description="Sigma-54 factor interaction" evidence="6">
    <location>
        <begin position="328"/>
        <end position="546"/>
    </location>
</feature>
<evidence type="ECO:0000256" key="1">
    <source>
        <dbReference type="ARBA" id="ARBA00022741"/>
    </source>
</evidence>
<dbReference type="PANTHER" id="PTHR32071">
    <property type="entry name" value="TRANSCRIPTIONAL REGULATORY PROTEIN"/>
    <property type="match status" value="1"/>
</dbReference>
<evidence type="ECO:0000256" key="5">
    <source>
        <dbReference type="ARBA" id="ARBA00023163"/>
    </source>
</evidence>
<dbReference type="SUPFAM" id="SSF46689">
    <property type="entry name" value="Homeodomain-like"/>
    <property type="match status" value="1"/>
</dbReference>
<dbReference type="InterPro" id="IPR029016">
    <property type="entry name" value="GAF-like_dom_sf"/>
</dbReference>
<dbReference type="PROSITE" id="PS00688">
    <property type="entry name" value="SIGMA54_INTERACT_3"/>
    <property type="match status" value="1"/>
</dbReference>
<accession>A0A1E8FK43</accession>
<dbReference type="SUPFAM" id="SSF52540">
    <property type="entry name" value="P-loop containing nucleoside triphosphate hydrolases"/>
    <property type="match status" value="1"/>
</dbReference>
<dbReference type="Proteomes" id="UP000176037">
    <property type="component" value="Unassembled WGS sequence"/>
</dbReference>
<evidence type="ECO:0000256" key="2">
    <source>
        <dbReference type="ARBA" id="ARBA00022840"/>
    </source>
</evidence>
<keyword evidence="2" id="KW-0067">ATP-binding</keyword>
<dbReference type="PROSITE" id="PS50045">
    <property type="entry name" value="SIGMA54_INTERACT_4"/>
    <property type="match status" value="1"/>
</dbReference>
<dbReference type="Pfam" id="PF00158">
    <property type="entry name" value="Sigma54_activat"/>
    <property type="match status" value="1"/>
</dbReference>
<dbReference type="PANTHER" id="PTHR32071:SF77">
    <property type="entry name" value="TRANSCRIPTIONAL REGULATORY PROTEIN"/>
    <property type="match status" value="1"/>
</dbReference>
<gene>
    <name evidence="7" type="ORF">BFC17_00105</name>
</gene>
<proteinExistence type="predicted"/>
<evidence type="ECO:0000256" key="3">
    <source>
        <dbReference type="ARBA" id="ARBA00023015"/>
    </source>
</evidence>
<dbReference type="STRING" id="1856405.BFC17_00105"/>
<dbReference type="Gene3D" id="3.40.50.300">
    <property type="entry name" value="P-loop containing nucleotide triphosphate hydrolases"/>
    <property type="match status" value="1"/>
</dbReference>
<dbReference type="InterPro" id="IPR003593">
    <property type="entry name" value="AAA+_ATPase"/>
</dbReference>
<keyword evidence="3" id="KW-0805">Transcription regulation</keyword>
<dbReference type="InterPro" id="IPR002078">
    <property type="entry name" value="Sigma_54_int"/>
</dbReference>